<keyword evidence="1" id="KW-0696">RNA-directed RNA polymerase</keyword>
<dbReference type="Proteomes" id="UP001295794">
    <property type="component" value="Unassembled WGS sequence"/>
</dbReference>
<dbReference type="GO" id="GO:0003723">
    <property type="term" value="F:RNA binding"/>
    <property type="evidence" value="ECO:0007669"/>
    <property type="project" value="UniProtKB-KW"/>
</dbReference>
<dbReference type="PANTHER" id="PTHR23079:SF55">
    <property type="entry name" value="RNA-DIRECTED RNA POLYMERASE"/>
    <property type="match status" value="1"/>
</dbReference>
<dbReference type="GO" id="GO:0030422">
    <property type="term" value="P:siRNA processing"/>
    <property type="evidence" value="ECO:0007669"/>
    <property type="project" value="TreeGrafter"/>
</dbReference>
<organism evidence="3 4">
    <name type="scientific">Mycena citricolor</name>
    <dbReference type="NCBI Taxonomy" id="2018698"/>
    <lineage>
        <taxon>Eukaryota</taxon>
        <taxon>Fungi</taxon>
        <taxon>Dikarya</taxon>
        <taxon>Basidiomycota</taxon>
        <taxon>Agaricomycotina</taxon>
        <taxon>Agaricomycetes</taxon>
        <taxon>Agaricomycetidae</taxon>
        <taxon>Agaricales</taxon>
        <taxon>Marasmiineae</taxon>
        <taxon>Mycenaceae</taxon>
        <taxon>Mycena</taxon>
    </lineage>
</organism>
<keyword evidence="1" id="KW-0808">Transferase</keyword>
<keyword evidence="4" id="KW-1185">Reference proteome</keyword>
<protein>
    <recommendedName>
        <fullName evidence="1">RNA-dependent RNA polymerase</fullName>
        <ecNumber evidence="1">2.7.7.48</ecNumber>
    </recommendedName>
</protein>
<proteinExistence type="inferred from homology"/>
<dbReference type="AlphaFoldDB" id="A0AAD2HP64"/>
<feature type="domain" description="RDRP core" evidence="2">
    <location>
        <begin position="457"/>
        <end position="1080"/>
    </location>
</feature>
<dbReference type="EMBL" id="CAVNYO010000419">
    <property type="protein sequence ID" value="CAK5277577.1"/>
    <property type="molecule type" value="Genomic_DNA"/>
</dbReference>
<comment type="caution">
    <text evidence="3">The sequence shown here is derived from an EMBL/GenBank/DDBJ whole genome shotgun (WGS) entry which is preliminary data.</text>
</comment>
<keyword evidence="1" id="KW-0694">RNA-binding</keyword>
<keyword evidence="1" id="KW-0548">Nucleotidyltransferase</keyword>
<dbReference type="GO" id="GO:0031380">
    <property type="term" value="C:nuclear RNA-directed RNA polymerase complex"/>
    <property type="evidence" value="ECO:0007669"/>
    <property type="project" value="TreeGrafter"/>
</dbReference>
<accession>A0AAD2HP64</accession>
<dbReference type="EC" id="2.7.7.48" evidence="1"/>
<comment type="similarity">
    <text evidence="1">Belongs to the RdRP family.</text>
</comment>
<dbReference type="InterPro" id="IPR007855">
    <property type="entry name" value="RDRP"/>
</dbReference>
<dbReference type="PANTHER" id="PTHR23079">
    <property type="entry name" value="RNA-DEPENDENT RNA POLYMERASE"/>
    <property type="match status" value="1"/>
</dbReference>
<reference evidence="3" key="1">
    <citation type="submission" date="2023-11" db="EMBL/GenBank/DDBJ databases">
        <authorList>
            <person name="De Vega J J."/>
            <person name="De Vega J J."/>
        </authorList>
    </citation>
    <scope>NUCLEOTIDE SEQUENCE</scope>
</reference>
<dbReference type="Pfam" id="PF05183">
    <property type="entry name" value="RdRP"/>
    <property type="match status" value="1"/>
</dbReference>
<sequence length="1264" mass="143280">MAQVHLLGVPNLADDYDVTIALAAVLHCEDFRAFARAEVEAVVNLDLPSEKQNLNFLVELKESTAGPTRNDGTGTLSLPSEGVRRRFLAWMRDNPFKIQHGKEKKKIRFREGRFLKDLATRLAKTQFIDPEIERVRQAKIEELRGSLRVDVVQFGTYYREYSLSGRPPPSNAPLPSRKFSIEWEQKYFDEGNERRRIEGTPSGVAWMKFEYDHKLIRIRLGDDTTEYIGSNINITFASISKIAVGFDPQPYICFDTIIPPMLEEIKFHRAITGDDKIDNEKSTKRIGALQPRHLRVTPYAQQLRILLYNDRRYDVIKEFRDLCRKAGLPDTICVDFSRAPQPFEASGRQFFSEKKLRNIETFCRKMEWGVAFQIEALLRNATLNTEEIEFLQPKITALCKEKGVAYTGSLLQEFHRNMHIKSPRDSFITCFEQTRAKFVENTMALQNGAFNCCHVTVTPTRMILEGPYPVQSNRIIRKYPGYEGNFLRVDFRDEDKLQYRWAREVDGRQFIQERVGGILKHGLRLGGRTFEFLAYSTSALRTHAVWFLDRFHDKNGKWVTADSIRNDIGDFVGTPLLKCPSKYAARLAQAFTATNSSVSIRREQWEEVSDLVVPGHEKEEKPNSKYIYTDGVGTISSKLADEIWAALRPDPQENAVRPSAFQIRFLGFKGVVSVDEMLDKNGKGIMMRLRPSMRKFESDVQQAANAPLEVAMAFEKPSTAYLNRPLVMALEDKGVRKSAFTGLQDDAVKEARTIHDSIGQWRTFMQSHSSGGAFRLAFLLQQLEDRDLSLGSSGRRPGIDNEFFKQLRQVAMNNALRDIKHSARIPIPESYLLVGVADEGPAYSMAGMENVYELPPGKIYACVQASLDEEPVWIKGSCTISRSPVAHLGDIQRVTAIGKPPEGMICAFAGLKNVVVMSSRERVNIIRAKRKEGRRLMSFLSDLFSVISYSQLLPTSTDDAASYADGSTLTLDRDSTVDDICDFVVEYINSDVLGLLSDRLLILADQSKDGMFDEDCQRLAELCSQAVDYPKQGIPTGLCTDINSENWLIFDVRHAAEIVSPRENDYYRSEKALGELYRAITLNDPDPLNSDKSQSSSNGVNQFAVDPITYVLEPEVQQALGPDYAVPDGSCAETALMFKKYEDELEYISTTHTVSIKPGVRLLESEIVVGTILAKCTQKRWRSDCIYRMQFHANVLVQDLKRQLMKKNGAAFVAFTKEDRLLGLKRAWVAWDYSRRHHDKFAAKSFGLVALAIIFECLEGLAQE</sequence>
<evidence type="ECO:0000256" key="1">
    <source>
        <dbReference type="RuleBase" id="RU363098"/>
    </source>
</evidence>
<dbReference type="InterPro" id="IPR057596">
    <property type="entry name" value="RDRP_core"/>
</dbReference>
<evidence type="ECO:0000313" key="4">
    <source>
        <dbReference type="Proteomes" id="UP001295794"/>
    </source>
</evidence>
<evidence type="ECO:0000313" key="3">
    <source>
        <dbReference type="EMBL" id="CAK5277577.1"/>
    </source>
</evidence>
<name>A0AAD2HP64_9AGAR</name>
<dbReference type="GO" id="GO:0003968">
    <property type="term" value="F:RNA-directed RNA polymerase activity"/>
    <property type="evidence" value="ECO:0007669"/>
    <property type="project" value="UniProtKB-KW"/>
</dbReference>
<gene>
    <name evidence="3" type="ORF">MYCIT1_LOCUS26588</name>
</gene>
<comment type="catalytic activity">
    <reaction evidence="1">
        <text>RNA(n) + a ribonucleoside 5'-triphosphate = RNA(n+1) + diphosphate</text>
        <dbReference type="Rhea" id="RHEA:21248"/>
        <dbReference type="Rhea" id="RHEA-COMP:14527"/>
        <dbReference type="Rhea" id="RHEA-COMP:17342"/>
        <dbReference type="ChEBI" id="CHEBI:33019"/>
        <dbReference type="ChEBI" id="CHEBI:61557"/>
        <dbReference type="ChEBI" id="CHEBI:140395"/>
        <dbReference type="EC" id="2.7.7.48"/>
    </reaction>
</comment>
<evidence type="ECO:0000259" key="2">
    <source>
        <dbReference type="Pfam" id="PF05183"/>
    </source>
</evidence>